<dbReference type="RefSeq" id="WP_068701632.1">
    <property type="nucleotide sequence ID" value="NZ_BDCR01000001.1"/>
</dbReference>
<keyword evidence="6" id="KW-1185">Reference proteome</keyword>
<dbReference type="GO" id="GO:0005829">
    <property type="term" value="C:cytosol"/>
    <property type="evidence" value="ECO:0007669"/>
    <property type="project" value="TreeGrafter"/>
</dbReference>
<dbReference type="GO" id="GO:0051082">
    <property type="term" value="F:unfolded protein binding"/>
    <property type="evidence" value="ECO:0007669"/>
    <property type="project" value="InterPro"/>
</dbReference>
<evidence type="ECO:0000313" key="6">
    <source>
        <dbReference type="Proteomes" id="UP000076586"/>
    </source>
</evidence>
<sequence>MTRTLSFAKTTVALAAVALMLTQCANKKNNQDGAQFDSSLTKGKLPIAYVNVDTLLANYQFAKDANEELVKGQEDSRLKVNSRAKQLQEDMANFESKMKNNAFLSRERAEQENNRLVAQQKELQELNQQLSNALLTKQQKFNEQLRDTVNKFLKSYAPAHHYQVVLSTNAMNDNVLYAAEGYDITKEVLQQLNTRYSKKK</sequence>
<dbReference type="SMART" id="SM00935">
    <property type="entry name" value="OmpH"/>
    <property type="match status" value="1"/>
</dbReference>
<keyword evidence="2 4" id="KW-0732">Signal</keyword>
<gene>
    <name evidence="5" type="ORF">PJIAN_1472</name>
</gene>
<dbReference type="SUPFAM" id="SSF111384">
    <property type="entry name" value="OmpH-like"/>
    <property type="match status" value="1"/>
</dbReference>
<dbReference type="PANTHER" id="PTHR35089:SF1">
    <property type="entry name" value="CHAPERONE PROTEIN SKP"/>
    <property type="match status" value="1"/>
</dbReference>
<evidence type="ECO:0000313" key="5">
    <source>
        <dbReference type="EMBL" id="GAT61885.1"/>
    </source>
</evidence>
<dbReference type="GO" id="GO:0050821">
    <property type="term" value="P:protein stabilization"/>
    <property type="evidence" value="ECO:0007669"/>
    <property type="project" value="TreeGrafter"/>
</dbReference>
<evidence type="ECO:0000256" key="1">
    <source>
        <dbReference type="ARBA" id="ARBA00009091"/>
    </source>
</evidence>
<dbReference type="InterPro" id="IPR024930">
    <property type="entry name" value="Skp_dom_sf"/>
</dbReference>
<dbReference type="EMBL" id="BDCR01000001">
    <property type="protein sequence ID" value="GAT61885.1"/>
    <property type="molecule type" value="Genomic_DNA"/>
</dbReference>
<accession>A0A161LCZ8</accession>
<dbReference type="Gene3D" id="3.30.910.20">
    <property type="entry name" value="Skp domain"/>
    <property type="match status" value="1"/>
</dbReference>
<dbReference type="STRING" id="681398.PJIAN_1472"/>
<dbReference type="Proteomes" id="UP000076586">
    <property type="component" value="Unassembled WGS sequence"/>
</dbReference>
<feature type="coiled-coil region" evidence="3">
    <location>
        <begin position="77"/>
        <end position="143"/>
    </location>
</feature>
<feature type="signal peptide" evidence="4">
    <location>
        <begin position="1"/>
        <end position="27"/>
    </location>
</feature>
<comment type="similarity">
    <text evidence="1">Belongs to the Skp family.</text>
</comment>
<dbReference type="InterPro" id="IPR005632">
    <property type="entry name" value="Chaperone_Skp"/>
</dbReference>
<reference evidence="6" key="2">
    <citation type="journal article" date="2017" name="Genome Announc.">
        <title>Draft genome sequence of Paludibacter jiangxiensis NM7(T), a propionate-producing fermentative bacterium.</title>
        <authorList>
            <person name="Qiu Y.-L."/>
            <person name="Tourlousse D.M."/>
            <person name="Matsuura N."/>
            <person name="Ohashi A."/>
            <person name="Sekiguchi Y."/>
        </authorList>
    </citation>
    <scope>NUCLEOTIDE SEQUENCE [LARGE SCALE GENOMIC DNA]</scope>
    <source>
        <strain evidence="6">NM7</strain>
    </source>
</reference>
<comment type="caution">
    <text evidence="5">The sequence shown here is derived from an EMBL/GenBank/DDBJ whole genome shotgun (WGS) entry which is preliminary data.</text>
</comment>
<dbReference type="OrthoDB" id="1493259at2"/>
<dbReference type="Pfam" id="PF03938">
    <property type="entry name" value="OmpH"/>
    <property type="match status" value="1"/>
</dbReference>
<reference evidence="6" key="1">
    <citation type="submission" date="2016-04" db="EMBL/GenBank/DDBJ databases">
        <title>Draft genome sequence of Paludibacter jiangxiensis strain NM7.</title>
        <authorList>
            <person name="Qiu Y."/>
            <person name="Matsuura N."/>
            <person name="Ohashi A."/>
            <person name="Tourlousse M.D."/>
            <person name="Sekiguchi Y."/>
        </authorList>
    </citation>
    <scope>NUCLEOTIDE SEQUENCE [LARGE SCALE GENOMIC DNA]</scope>
    <source>
        <strain evidence="6">NM7</strain>
    </source>
</reference>
<dbReference type="PANTHER" id="PTHR35089">
    <property type="entry name" value="CHAPERONE PROTEIN SKP"/>
    <property type="match status" value="1"/>
</dbReference>
<organism evidence="5 6">
    <name type="scientific">Paludibacter jiangxiensis</name>
    <dbReference type="NCBI Taxonomy" id="681398"/>
    <lineage>
        <taxon>Bacteria</taxon>
        <taxon>Pseudomonadati</taxon>
        <taxon>Bacteroidota</taxon>
        <taxon>Bacteroidia</taxon>
        <taxon>Bacteroidales</taxon>
        <taxon>Paludibacteraceae</taxon>
        <taxon>Paludibacter</taxon>
    </lineage>
</organism>
<evidence type="ECO:0000256" key="3">
    <source>
        <dbReference type="SAM" id="Coils"/>
    </source>
</evidence>
<dbReference type="AlphaFoldDB" id="A0A161LCZ8"/>
<name>A0A161LCZ8_9BACT</name>
<evidence type="ECO:0000256" key="4">
    <source>
        <dbReference type="SAM" id="SignalP"/>
    </source>
</evidence>
<proteinExistence type="inferred from homology"/>
<protein>
    <submittedName>
        <fullName evidence="5">Outer membrane protein</fullName>
    </submittedName>
</protein>
<feature type="chain" id="PRO_5007824597" evidence="4">
    <location>
        <begin position="28"/>
        <end position="200"/>
    </location>
</feature>
<evidence type="ECO:0000256" key="2">
    <source>
        <dbReference type="ARBA" id="ARBA00022729"/>
    </source>
</evidence>
<keyword evidence="3" id="KW-0175">Coiled coil</keyword>